<dbReference type="EMBL" id="JADGJW010000667">
    <property type="protein sequence ID" value="KAJ3213897.1"/>
    <property type="molecule type" value="Genomic_DNA"/>
</dbReference>
<name>A0AAD5TXA1_9FUNG</name>
<gene>
    <name evidence="2" type="ORF">HK099_007125</name>
</gene>
<keyword evidence="1" id="KW-1133">Transmembrane helix</keyword>
<dbReference type="Proteomes" id="UP001211065">
    <property type="component" value="Unassembled WGS sequence"/>
</dbReference>
<dbReference type="AlphaFoldDB" id="A0AAD5TXA1"/>
<sequence>MVCLSVAIMRILIGIYSVIHQSLHPEVTSYPVDTKKDFFANSSLVSLIIVLFTTESYLKFEKTKSYLKGKKKL</sequence>
<evidence type="ECO:0000313" key="3">
    <source>
        <dbReference type="Proteomes" id="UP001211065"/>
    </source>
</evidence>
<keyword evidence="3" id="KW-1185">Reference proteome</keyword>
<protein>
    <submittedName>
        <fullName evidence="2">Uncharacterized protein</fullName>
    </submittedName>
</protein>
<reference evidence="2" key="1">
    <citation type="submission" date="2020-05" db="EMBL/GenBank/DDBJ databases">
        <title>Phylogenomic resolution of chytrid fungi.</title>
        <authorList>
            <person name="Stajich J.E."/>
            <person name="Amses K."/>
            <person name="Simmons R."/>
            <person name="Seto K."/>
            <person name="Myers J."/>
            <person name="Bonds A."/>
            <person name="Quandt C.A."/>
            <person name="Barry K."/>
            <person name="Liu P."/>
            <person name="Grigoriev I."/>
            <person name="Longcore J.E."/>
            <person name="James T.Y."/>
        </authorList>
    </citation>
    <scope>NUCLEOTIDE SEQUENCE</scope>
    <source>
        <strain evidence="2">JEL0476</strain>
    </source>
</reference>
<evidence type="ECO:0000256" key="1">
    <source>
        <dbReference type="SAM" id="Phobius"/>
    </source>
</evidence>
<keyword evidence="1" id="KW-0472">Membrane</keyword>
<keyword evidence="1" id="KW-0812">Transmembrane</keyword>
<evidence type="ECO:0000313" key="2">
    <source>
        <dbReference type="EMBL" id="KAJ3213897.1"/>
    </source>
</evidence>
<organism evidence="2 3">
    <name type="scientific">Clydaea vesicula</name>
    <dbReference type="NCBI Taxonomy" id="447962"/>
    <lineage>
        <taxon>Eukaryota</taxon>
        <taxon>Fungi</taxon>
        <taxon>Fungi incertae sedis</taxon>
        <taxon>Chytridiomycota</taxon>
        <taxon>Chytridiomycota incertae sedis</taxon>
        <taxon>Chytridiomycetes</taxon>
        <taxon>Lobulomycetales</taxon>
        <taxon>Lobulomycetaceae</taxon>
        <taxon>Clydaea</taxon>
    </lineage>
</organism>
<feature type="transmembrane region" description="Helical" evidence="1">
    <location>
        <begin position="38"/>
        <end position="58"/>
    </location>
</feature>
<accession>A0AAD5TXA1</accession>
<proteinExistence type="predicted"/>
<comment type="caution">
    <text evidence="2">The sequence shown here is derived from an EMBL/GenBank/DDBJ whole genome shotgun (WGS) entry which is preliminary data.</text>
</comment>